<dbReference type="WBParaSite" id="MCU_012149-RA">
    <property type="protein sequence ID" value="MCU_012149-RA"/>
    <property type="gene ID" value="MCU_012149"/>
</dbReference>
<name>A0A5K3FVC5_MESCO</name>
<protein>
    <submittedName>
        <fullName evidence="1">Uncharacterized protein</fullName>
    </submittedName>
</protein>
<evidence type="ECO:0000313" key="1">
    <source>
        <dbReference type="WBParaSite" id="MCU_012149-RA"/>
    </source>
</evidence>
<organism evidence="1">
    <name type="scientific">Mesocestoides corti</name>
    <name type="common">Flatworm</name>
    <dbReference type="NCBI Taxonomy" id="53468"/>
    <lineage>
        <taxon>Eukaryota</taxon>
        <taxon>Metazoa</taxon>
        <taxon>Spiralia</taxon>
        <taxon>Lophotrochozoa</taxon>
        <taxon>Platyhelminthes</taxon>
        <taxon>Cestoda</taxon>
        <taxon>Eucestoda</taxon>
        <taxon>Cyclophyllidea</taxon>
        <taxon>Mesocestoididae</taxon>
        <taxon>Mesocestoides</taxon>
    </lineage>
</organism>
<accession>A0A5K3FVC5</accession>
<proteinExistence type="predicted"/>
<dbReference type="AlphaFoldDB" id="A0A5K3FVC5"/>
<reference evidence="1" key="1">
    <citation type="submission" date="2019-11" db="UniProtKB">
        <authorList>
            <consortium name="WormBaseParasite"/>
        </authorList>
    </citation>
    <scope>IDENTIFICATION</scope>
</reference>
<sequence length="62" mass="6954">MPLEHRETQDWLSPGGPICLRPNPSPHHFTHPLSCSVLSVVKSDLFACLLSKYCSLLNTYCL</sequence>